<dbReference type="PANTHER" id="PTHR47577">
    <property type="entry name" value="THAP DOMAIN-CONTAINING PROTEIN 6"/>
    <property type="match status" value="1"/>
</dbReference>
<sequence length="273" mass="31468">MLNSLFDAMNRKFPKEGIKRNSHDLEVLNEGKQWLDSWESNYDDGNITADEFLTHQTAEGLRVTIQSYIDITLYLLDECNFSYVLTSKMNQDNLEKFFGVIRQIAGPNDHPSTPTFLQLYRMLNVYSLLKPPKSGNCKVDEENKSILDITDLKELMNDTSEREEKVKKLKEKIDILIEEGDGDPEDIFLEHDYTKSTVFECVVYYLGGYLAKRLSKKTKCTLCISGLKNNNSEINTNKSELVEMKTRGFLTHPNGNMYNTLQVIETSFQKHCT</sequence>
<reference evidence="3" key="1">
    <citation type="submission" date="2018-04" db="EMBL/GenBank/DDBJ databases">
        <title>Transcriptome of Schizaphis graminum biotype I.</title>
        <authorList>
            <person name="Scully E.D."/>
            <person name="Geib S.M."/>
            <person name="Palmer N.A."/>
            <person name="Koch K."/>
            <person name="Bradshaw J."/>
            <person name="Heng-Moss T."/>
            <person name="Sarath G."/>
        </authorList>
    </citation>
    <scope>NUCLEOTIDE SEQUENCE</scope>
</reference>
<gene>
    <name evidence="3" type="ORF">g.87118</name>
</gene>
<protein>
    <recommendedName>
        <fullName evidence="2">Transposable element P transposase-like RNase H C-terminal domain-containing protein</fullName>
    </recommendedName>
</protein>
<evidence type="ECO:0000313" key="3">
    <source>
        <dbReference type="EMBL" id="MBY32398.1"/>
    </source>
</evidence>
<name>A0A2S2PSU5_SCHGA</name>
<evidence type="ECO:0000256" key="1">
    <source>
        <dbReference type="SAM" id="Coils"/>
    </source>
</evidence>
<keyword evidence="1" id="KW-0175">Coiled coil</keyword>
<dbReference type="Pfam" id="PF21789">
    <property type="entry name" value="TNP-like_RNaseH_C"/>
    <property type="match status" value="1"/>
</dbReference>
<proteinExistence type="predicted"/>
<dbReference type="AlphaFoldDB" id="A0A2S2PSU5"/>
<dbReference type="InterPro" id="IPR048367">
    <property type="entry name" value="TNP-like_RNaseH_C"/>
</dbReference>
<feature type="domain" description="Transposable element P transposase-like RNase H C-terminal" evidence="2">
    <location>
        <begin position="87"/>
        <end position="121"/>
    </location>
</feature>
<dbReference type="PANTHER" id="PTHR47577:SF2">
    <property type="entry name" value="THAP DOMAIN CONTAINING 9"/>
    <property type="match status" value="1"/>
</dbReference>
<feature type="coiled-coil region" evidence="1">
    <location>
        <begin position="152"/>
        <end position="179"/>
    </location>
</feature>
<accession>A0A2S2PSU5</accession>
<organism evidence="3">
    <name type="scientific">Schizaphis graminum</name>
    <name type="common">Green bug aphid</name>
    <dbReference type="NCBI Taxonomy" id="13262"/>
    <lineage>
        <taxon>Eukaryota</taxon>
        <taxon>Metazoa</taxon>
        <taxon>Ecdysozoa</taxon>
        <taxon>Arthropoda</taxon>
        <taxon>Hexapoda</taxon>
        <taxon>Insecta</taxon>
        <taxon>Pterygota</taxon>
        <taxon>Neoptera</taxon>
        <taxon>Paraneoptera</taxon>
        <taxon>Hemiptera</taxon>
        <taxon>Sternorrhyncha</taxon>
        <taxon>Aphidomorpha</taxon>
        <taxon>Aphidoidea</taxon>
        <taxon>Aphididae</taxon>
        <taxon>Aphidini</taxon>
        <taxon>Schizaphis</taxon>
    </lineage>
</organism>
<dbReference type="EMBL" id="GGMR01019779">
    <property type="protein sequence ID" value="MBY32398.1"/>
    <property type="molecule type" value="Transcribed_RNA"/>
</dbReference>
<evidence type="ECO:0000259" key="2">
    <source>
        <dbReference type="Pfam" id="PF21789"/>
    </source>
</evidence>